<evidence type="ECO:0000313" key="3">
    <source>
        <dbReference type="Proteomes" id="UP000248689"/>
    </source>
</evidence>
<dbReference type="SUPFAM" id="SSF52833">
    <property type="entry name" value="Thioredoxin-like"/>
    <property type="match status" value="1"/>
</dbReference>
<dbReference type="OrthoDB" id="9790390at2"/>
<comment type="caution">
    <text evidence="2">The sequence shown here is derived from an EMBL/GenBank/DDBJ whole genome shotgun (WGS) entry which is preliminary data.</text>
</comment>
<sequence length="282" mass="32196">MDYIINVNETNFSEIIKAAAEVPVVFHFISPRESRSLEMESLFRRLADEYPKQFLLAIVNCDEQPMVAAQFRIQAVPTSYFFANGQPVDAIQGDLSEQELRIRLANILPKEEELKFAQALEFLEAEQYDLALPLLKNAWELTDKKNSDFGLLYAETYIAMKQIEPAKELLAQIPIQDRDSRWQGLQDQIRLLEQAADSPEIQQLQADYAKTKSPDIAVKLANQLHQVARNEEALDLLFDWLKQDLGAGNGELKTQFLAILSAMGNADPLVAKYRRQLYSLLY</sequence>
<dbReference type="InterPro" id="IPR013766">
    <property type="entry name" value="Thioredoxin_domain"/>
</dbReference>
<dbReference type="GO" id="GO:0015035">
    <property type="term" value="F:protein-disulfide reductase activity"/>
    <property type="evidence" value="ECO:0007669"/>
    <property type="project" value="TreeGrafter"/>
</dbReference>
<feature type="domain" description="Thioredoxin" evidence="1">
    <location>
        <begin position="5"/>
        <end position="101"/>
    </location>
</feature>
<dbReference type="PANTHER" id="PTHR45663">
    <property type="entry name" value="GEO12009P1"/>
    <property type="match status" value="1"/>
</dbReference>
<dbReference type="Pfam" id="PF14561">
    <property type="entry name" value="TPR_20"/>
    <property type="match status" value="1"/>
</dbReference>
<proteinExistence type="predicted"/>
<dbReference type="EMBL" id="PTPX01000007">
    <property type="protein sequence ID" value="RAL19180.1"/>
    <property type="molecule type" value="Genomic_DNA"/>
</dbReference>
<dbReference type="RefSeq" id="WP_111749469.1">
    <property type="nucleotide sequence ID" value="NZ_PTPX01000007.1"/>
</dbReference>
<dbReference type="Proteomes" id="UP000248689">
    <property type="component" value="Unassembled WGS sequence"/>
</dbReference>
<protein>
    <submittedName>
        <fullName evidence="2">Co-chaperone YbbN</fullName>
    </submittedName>
</protein>
<gene>
    <name evidence="2" type="ORF">C5N92_03430</name>
</gene>
<dbReference type="Pfam" id="PF00085">
    <property type="entry name" value="Thioredoxin"/>
    <property type="match status" value="1"/>
</dbReference>
<dbReference type="PANTHER" id="PTHR45663:SF11">
    <property type="entry name" value="GEO12009P1"/>
    <property type="match status" value="1"/>
</dbReference>
<organism evidence="2 3">
    <name type="scientific">Glaesserella australis</name>
    <dbReference type="NCBI Taxonomy" id="2094024"/>
    <lineage>
        <taxon>Bacteria</taxon>
        <taxon>Pseudomonadati</taxon>
        <taxon>Pseudomonadota</taxon>
        <taxon>Gammaproteobacteria</taxon>
        <taxon>Pasteurellales</taxon>
        <taxon>Pasteurellaceae</taxon>
        <taxon>Glaesserella</taxon>
    </lineage>
</organism>
<dbReference type="InterPro" id="IPR011990">
    <property type="entry name" value="TPR-like_helical_dom_sf"/>
</dbReference>
<accession>A0A328C296</accession>
<keyword evidence="3" id="KW-1185">Reference proteome</keyword>
<dbReference type="CDD" id="cd02956">
    <property type="entry name" value="ybbN"/>
    <property type="match status" value="1"/>
</dbReference>
<dbReference type="InterPro" id="IPR036249">
    <property type="entry name" value="Thioredoxin-like_sf"/>
</dbReference>
<dbReference type="Pfam" id="PF14559">
    <property type="entry name" value="TPR_19"/>
    <property type="match status" value="1"/>
</dbReference>
<dbReference type="GO" id="GO:0005829">
    <property type="term" value="C:cytosol"/>
    <property type="evidence" value="ECO:0007669"/>
    <property type="project" value="TreeGrafter"/>
</dbReference>
<evidence type="ECO:0000259" key="1">
    <source>
        <dbReference type="Pfam" id="PF00085"/>
    </source>
</evidence>
<name>A0A328C296_9PAST</name>
<dbReference type="GO" id="GO:0045454">
    <property type="term" value="P:cell redox homeostasis"/>
    <property type="evidence" value="ECO:0007669"/>
    <property type="project" value="TreeGrafter"/>
</dbReference>
<evidence type="ECO:0000313" key="2">
    <source>
        <dbReference type="EMBL" id="RAL19180.1"/>
    </source>
</evidence>
<reference evidence="3" key="1">
    <citation type="submission" date="2018-02" db="EMBL/GenBank/DDBJ databases">
        <title>Glaesserella australis sp. nov., isolated from the lungs of pigs.</title>
        <authorList>
            <person name="Turni C."/>
            <person name="Christensen H."/>
        </authorList>
    </citation>
    <scope>NUCLEOTIDE SEQUENCE [LARGE SCALE GENOMIC DNA]</scope>
    <source>
        <strain evidence="3">HS4635</strain>
    </source>
</reference>
<dbReference type="Gene3D" id="3.40.30.10">
    <property type="entry name" value="Glutaredoxin"/>
    <property type="match status" value="1"/>
</dbReference>
<dbReference type="AlphaFoldDB" id="A0A328C296"/>
<dbReference type="GO" id="GO:0006950">
    <property type="term" value="P:response to stress"/>
    <property type="evidence" value="ECO:0007669"/>
    <property type="project" value="UniProtKB-ARBA"/>
</dbReference>
<dbReference type="Gene3D" id="1.25.40.10">
    <property type="entry name" value="Tetratricopeptide repeat domain"/>
    <property type="match status" value="2"/>
</dbReference>